<evidence type="ECO:0000313" key="7">
    <source>
        <dbReference type="Proteomes" id="UP000317496"/>
    </source>
</evidence>
<accession>A0A516GYP6</accession>
<evidence type="ECO:0000256" key="5">
    <source>
        <dbReference type="SAM" id="Phobius"/>
    </source>
</evidence>
<feature type="transmembrane region" description="Helical" evidence="5">
    <location>
        <begin position="20"/>
        <end position="38"/>
    </location>
</feature>
<feature type="transmembrane region" description="Helical" evidence="5">
    <location>
        <begin position="187"/>
        <end position="209"/>
    </location>
</feature>
<dbReference type="EMBL" id="CP041636">
    <property type="protein sequence ID" value="QDO96658.1"/>
    <property type="molecule type" value="Genomic_DNA"/>
</dbReference>
<dbReference type="InterPro" id="IPR038770">
    <property type="entry name" value="Na+/solute_symporter_sf"/>
</dbReference>
<feature type="transmembrane region" description="Helical" evidence="5">
    <location>
        <begin position="110"/>
        <end position="132"/>
    </location>
</feature>
<feature type="transmembrane region" description="Helical" evidence="5">
    <location>
        <begin position="152"/>
        <end position="175"/>
    </location>
</feature>
<dbReference type="PANTHER" id="PTHR10361:SF28">
    <property type="entry name" value="P3 PROTEIN-RELATED"/>
    <property type="match status" value="1"/>
</dbReference>
<proteinExistence type="predicted"/>
<evidence type="ECO:0000256" key="4">
    <source>
        <dbReference type="ARBA" id="ARBA00023136"/>
    </source>
</evidence>
<dbReference type="PANTHER" id="PTHR10361">
    <property type="entry name" value="SODIUM-BILE ACID COTRANSPORTER"/>
    <property type="match status" value="1"/>
</dbReference>
<keyword evidence="3 5" id="KW-1133">Transmembrane helix</keyword>
<dbReference type="RefSeq" id="WP_144067639.1">
    <property type="nucleotide sequence ID" value="NZ_CP041636.1"/>
</dbReference>
<dbReference type="InterPro" id="IPR002657">
    <property type="entry name" value="BilAc:Na_symport/Acr3"/>
</dbReference>
<dbReference type="KEGG" id="fer:FNB15_04910"/>
<feature type="transmembrane region" description="Helical" evidence="5">
    <location>
        <begin position="50"/>
        <end position="73"/>
    </location>
</feature>
<name>A0A516GYP6_9PROT</name>
<evidence type="ECO:0000256" key="2">
    <source>
        <dbReference type="ARBA" id="ARBA00022692"/>
    </source>
</evidence>
<keyword evidence="4 5" id="KW-0472">Membrane</keyword>
<protein>
    <submittedName>
        <fullName evidence="6">Bile acid:sodium symporter family protein</fullName>
    </submittedName>
</protein>
<feature type="transmembrane region" description="Helical" evidence="5">
    <location>
        <begin position="270"/>
        <end position="295"/>
    </location>
</feature>
<dbReference type="GO" id="GO:0016020">
    <property type="term" value="C:membrane"/>
    <property type="evidence" value="ECO:0007669"/>
    <property type="project" value="UniProtKB-SubCell"/>
</dbReference>
<feature type="transmembrane region" description="Helical" evidence="5">
    <location>
        <begin position="246"/>
        <end position="264"/>
    </location>
</feature>
<dbReference type="OrthoDB" id="9806785at2"/>
<dbReference type="AlphaFoldDB" id="A0A516GYP6"/>
<sequence length="305" mass="32170">MADASIDAVLIQIDSTGQTILGLVLALIMFGVALDLRLGDFADVLRRPLAPLTGLAAQTLLLPALTWAMTMILQPQPSVALGMIIVGACPGGNLSNLITHMGRGNTALSVCMTGLSSVVAIVATPLNILLWASLNPATAALLRQVNIEAGPFLAQTILILGMPMLLGMALAHWAPQLAARLRRPFQILSWLVLILFILATTIANGRYLLTFLADIIPLVVLHNAAALALGWLAAKAIRMNRPDTRAVTIEIGMQNSGLGLALILNQFDALGGAALIAAGWGIWHIVSGVLLATLWKRSDAREATP</sequence>
<evidence type="ECO:0000256" key="3">
    <source>
        <dbReference type="ARBA" id="ARBA00022989"/>
    </source>
</evidence>
<evidence type="ECO:0000256" key="1">
    <source>
        <dbReference type="ARBA" id="ARBA00004141"/>
    </source>
</evidence>
<comment type="subcellular location">
    <subcellularLocation>
        <location evidence="1">Membrane</location>
        <topology evidence="1">Multi-pass membrane protein</topology>
    </subcellularLocation>
</comment>
<dbReference type="InterPro" id="IPR004710">
    <property type="entry name" value="Bilac:Na_transpt"/>
</dbReference>
<organism evidence="6 7">
    <name type="scientific">Ferrovibrio terrae</name>
    <dbReference type="NCBI Taxonomy" id="2594003"/>
    <lineage>
        <taxon>Bacteria</taxon>
        <taxon>Pseudomonadati</taxon>
        <taxon>Pseudomonadota</taxon>
        <taxon>Alphaproteobacteria</taxon>
        <taxon>Rhodospirillales</taxon>
        <taxon>Rhodospirillaceae</taxon>
        <taxon>Ferrovibrio</taxon>
    </lineage>
</organism>
<dbReference type="Proteomes" id="UP000317496">
    <property type="component" value="Chromosome"/>
</dbReference>
<keyword evidence="7" id="KW-1185">Reference proteome</keyword>
<evidence type="ECO:0000313" key="6">
    <source>
        <dbReference type="EMBL" id="QDO96658.1"/>
    </source>
</evidence>
<gene>
    <name evidence="6" type="ORF">FNB15_04910</name>
</gene>
<feature type="transmembrane region" description="Helical" evidence="5">
    <location>
        <begin position="79"/>
        <end position="98"/>
    </location>
</feature>
<reference evidence="6 7" key="1">
    <citation type="submission" date="2019-07" db="EMBL/GenBank/DDBJ databases">
        <title>Genome sequencing for Ferrovibrio sp. K5.</title>
        <authorList>
            <person name="Park S.-J."/>
        </authorList>
    </citation>
    <scope>NUCLEOTIDE SEQUENCE [LARGE SCALE GENOMIC DNA]</scope>
    <source>
        <strain evidence="6 7">K5</strain>
    </source>
</reference>
<feature type="transmembrane region" description="Helical" evidence="5">
    <location>
        <begin position="215"/>
        <end position="234"/>
    </location>
</feature>
<dbReference type="Pfam" id="PF01758">
    <property type="entry name" value="SBF"/>
    <property type="match status" value="1"/>
</dbReference>
<keyword evidence="2 5" id="KW-0812">Transmembrane</keyword>
<dbReference type="Gene3D" id="1.20.1530.20">
    <property type="match status" value="1"/>
</dbReference>